<dbReference type="AlphaFoldDB" id="A0AAE7ZWC5"/>
<sequence>MFFKSTRRFFLFLMEEAAVFLWYGLLGRLSSSHRIYVFSLMSMWLPSDKFTVSLRWVSFITVSIRPRACFFPLF</sequence>
<gene>
    <name evidence="1" type="ORF">DWV70_21820</name>
</gene>
<comment type="caution">
    <text evidence="1">The sequence shown here is derived from an EMBL/GenBank/DDBJ whole genome shotgun (WGS) entry which is preliminary data.</text>
</comment>
<protein>
    <submittedName>
        <fullName evidence="1">Uncharacterized protein</fullName>
    </submittedName>
</protein>
<feature type="non-terminal residue" evidence="1">
    <location>
        <position position="74"/>
    </location>
</feature>
<accession>A0AAE7ZWC5</accession>
<evidence type="ECO:0000313" key="1">
    <source>
        <dbReference type="EMBL" id="RGW43229.1"/>
    </source>
</evidence>
<evidence type="ECO:0000313" key="2">
    <source>
        <dbReference type="Proteomes" id="UP000285469"/>
    </source>
</evidence>
<dbReference type="Proteomes" id="UP000285469">
    <property type="component" value="Unassembled WGS sequence"/>
</dbReference>
<reference evidence="1 2" key="1">
    <citation type="submission" date="2018-08" db="EMBL/GenBank/DDBJ databases">
        <title>A genome reference for cultivated species of the human gut microbiota.</title>
        <authorList>
            <person name="Zou Y."/>
            <person name="Xue W."/>
            <person name="Luo G."/>
        </authorList>
    </citation>
    <scope>NUCLEOTIDE SEQUENCE [LARGE SCALE GENOMIC DNA]</scope>
    <source>
        <strain evidence="1 2">AF12-25</strain>
    </source>
</reference>
<proteinExistence type="predicted"/>
<organism evidence="1 2">
    <name type="scientific">Phocaeicola vulgatus</name>
    <name type="common">Bacteroides vulgatus</name>
    <dbReference type="NCBI Taxonomy" id="821"/>
    <lineage>
        <taxon>Bacteria</taxon>
        <taxon>Pseudomonadati</taxon>
        <taxon>Bacteroidota</taxon>
        <taxon>Bacteroidia</taxon>
        <taxon>Bacteroidales</taxon>
        <taxon>Bacteroidaceae</taxon>
        <taxon>Phocaeicola</taxon>
    </lineage>
</organism>
<name>A0AAE7ZWC5_PHOVU</name>
<dbReference type="EMBL" id="QSAI01000067">
    <property type="protein sequence ID" value="RGW43229.1"/>
    <property type="molecule type" value="Genomic_DNA"/>
</dbReference>